<gene>
    <name evidence="1" type="ORF">FC699_11720</name>
</gene>
<dbReference type="EMBL" id="SZON01000418">
    <property type="protein sequence ID" value="TKI96023.1"/>
    <property type="molecule type" value="Genomic_DNA"/>
</dbReference>
<evidence type="ECO:0000313" key="1">
    <source>
        <dbReference type="EMBL" id="TKI96023.1"/>
    </source>
</evidence>
<protein>
    <submittedName>
        <fullName evidence="1">Uncharacterized protein</fullName>
    </submittedName>
</protein>
<organism evidence="1 2">
    <name type="scientific">Bacillus wiedmannii</name>
    <dbReference type="NCBI Taxonomy" id="1890302"/>
    <lineage>
        <taxon>Bacteria</taxon>
        <taxon>Bacillati</taxon>
        <taxon>Bacillota</taxon>
        <taxon>Bacilli</taxon>
        <taxon>Bacillales</taxon>
        <taxon>Bacillaceae</taxon>
        <taxon>Bacillus</taxon>
        <taxon>Bacillus cereus group</taxon>
    </lineage>
</organism>
<reference evidence="1 2" key="1">
    <citation type="journal article" date="2019" name="Environ. Microbiol.">
        <title>An active ?-lactamase is a part of an orchestrated cell wall stress resistance network of Bacillus subtilis and related rhizosphere species.</title>
        <authorList>
            <person name="Bucher T."/>
            <person name="Keren-Paz A."/>
            <person name="Hausser J."/>
            <person name="Olender T."/>
            <person name="Cytryn E."/>
            <person name="Kolodkin-Gal I."/>
        </authorList>
    </citation>
    <scope>NUCLEOTIDE SEQUENCE [LARGE SCALE GENOMIC DNA]</scope>
    <source>
        <strain evidence="1 2">I5</strain>
    </source>
</reference>
<name>A0A4V5TV16_9BACI</name>
<proteinExistence type="predicted"/>
<evidence type="ECO:0000313" key="2">
    <source>
        <dbReference type="Proteomes" id="UP000305222"/>
    </source>
</evidence>
<sequence>MIGKALQKVMLERMVKITPRMDRIYELLKYDQYWHRFDGKESETHDKSLCGNVFESVGEENYKCEHTEDFVDLPICPNCLKIWYERTEEKFEENQILGNFEINLWDENAEFVRLFIENEGYDKLSDTVNKFIFDYLVENNLLDKLKNKVKNKQQ</sequence>
<dbReference type="Proteomes" id="UP000305222">
    <property type="component" value="Unassembled WGS sequence"/>
</dbReference>
<dbReference type="AlphaFoldDB" id="A0A4V5TV16"/>
<comment type="caution">
    <text evidence="1">The sequence shown here is derived from an EMBL/GenBank/DDBJ whole genome shotgun (WGS) entry which is preliminary data.</text>
</comment>
<accession>A0A4V5TV16</accession>